<feature type="signal peptide" evidence="7">
    <location>
        <begin position="1"/>
        <end position="26"/>
    </location>
</feature>
<gene>
    <name evidence="9" type="ORF">CRI94_12715</name>
</gene>
<sequence length="160" mass="16728">MTRLIPSSLFAVVGVLAALVFLSACGSNGDAEESSSSPRDVSASEYTTTSSGLKIYDFQVGSGETAESGDYVRVHYTGWLQSDNTQFDSSVGRSPLEFRLGAGQVIEGWDEGVAGMKVGGERQLVIPPELAYGASGTGPIPPNATLIFEVELLDVSSSAE</sequence>
<evidence type="ECO:0000256" key="5">
    <source>
        <dbReference type="PROSITE-ProRule" id="PRU00277"/>
    </source>
</evidence>
<dbReference type="PANTHER" id="PTHR43811:SF19">
    <property type="entry name" value="39 KDA FK506-BINDING NUCLEAR PROTEIN"/>
    <property type="match status" value="1"/>
</dbReference>
<feature type="domain" description="PPIase FKBP-type" evidence="8">
    <location>
        <begin position="69"/>
        <end position="156"/>
    </location>
</feature>
<keyword evidence="10" id="KW-1185">Reference proteome</keyword>
<dbReference type="PANTHER" id="PTHR43811">
    <property type="entry name" value="FKBP-TYPE PEPTIDYL-PROLYL CIS-TRANS ISOMERASE FKPA"/>
    <property type="match status" value="1"/>
</dbReference>
<dbReference type="Gene3D" id="3.10.50.40">
    <property type="match status" value="1"/>
</dbReference>
<dbReference type="OrthoDB" id="9814548at2"/>
<organism evidence="9 10">
    <name type="scientific">Longibacter salinarum</name>
    <dbReference type="NCBI Taxonomy" id="1850348"/>
    <lineage>
        <taxon>Bacteria</taxon>
        <taxon>Pseudomonadati</taxon>
        <taxon>Rhodothermota</taxon>
        <taxon>Rhodothermia</taxon>
        <taxon>Rhodothermales</taxon>
        <taxon>Salisaetaceae</taxon>
        <taxon>Longibacter</taxon>
    </lineage>
</organism>
<dbReference type="PROSITE" id="PS50059">
    <property type="entry name" value="FKBP_PPIASE"/>
    <property type="match status" value="1"/>
</dbReference>
<dbReference type="AlphaFoldDB" id="A0A2A8CW82"/>
<evidence type="ECO:0000256" key="7">
    <source>
        <dbReference type="SAM" id="SignalP"/>
    </source>
</evidence>
<dbReference type="PROSITE" id="PS51257">
    <property type="entry name" value="PROKAR_LIPOPROTEIN"/>
    <property type="match status" value="1"/>
</dbReference>
<feature type="chain" id="PRO_5012608515" description="Peptidyl-prolyl cis-trans isomerase" evidence="7">
    <location>
        <begin position="27"/>
        <end position="160"/>
    </location>
</feature>
<evidence type="ECO:0000256" key="6">
    <source>
        <dbReference type="RuleBase" id="RU003915"/>
    </source>
</evidence>
<dbReference type="GO" id="GO:0003755">
    <property type="term" value="F:peptidyl-prolyl cis-trans isomerase activity"/>
    <property type="evidence" value="ECO:0007669"/>
    <property type="project" value="UniProtKB-UniRule"/>
</dbReference>
<dbReference type="InterPro" id="IPR046357">
    <property type="entry name" value="PPIase_dom_sf"/>
</dbReference>
<name>A0A2A8CW82_9BACT</name>
<evidence type="ECO:0000256" key="1">
    <source>
        <dbReference type="ARBA" id="ARBA00000971"/>
    </source>
</evidence>
<dbReference type="FunFam" id="3.10.50.40:FF:000006">
    <property type="entry name" value="Peptidyl-prolyl cis-trans isomerase"/>
    <property type="match status" value="1"/>
</dbReference>
<keyword evidence="3 5" id="KW-0697">Rotamase</keyword>
<reference evidence="9 10" key="1">
    <citation type="submission" date="2017-10" db="EMBL/GenBank/DDBJ databases">
        <title>Draft genome of Longibacter Salinarum.</title>
        <authorList>
            <person name="Goh K.M."/>
            <person name="Shamsir M.S."/>
            <person name="Lim S.W."/>
        </authorList>
    </citation>
    <scope>NUCLEOTIDE SEQUENCE [LARGE SCALE GENOMIC DNA]</scope>
    <source>
        <strain evidence="9 10">KCTC 52045</strain>
    </source>
</reference>
<dbReference type="Proteomes" id="UP000220102">
    <property type="component" value="Unassembled WGS sequence"/>
</dbReference>
<dbReference type="EMBL" id="PDEQ01000006">
    <property type="protein sequence ID" value="PEN12860.1"/>
    <property type="molecule type" value="Genomic_DNA"/>
</dbReference>
<comment type="similarity">
    <text evidence="2 6">Belongs to the FKBP-type PPIase family.</text>
</comment>
<keyword evidence="7" id="KW-0732">Signal</keyword>
<comment type="caution">
    <text evidence="9">The sequence shown here is derived from an EMBL/GenBank/DDBJ whole genome shotgun (WGS) entry which is preliminary data.</text>
</comment>
<evidence type="ECO:0000256" key="3">
    <source>
        <dbReference type="ARBA" id="ARBA00023110"/>
    </source>
</evidence>
<protein>
    <recommendedName>
        <fullName evidence="6">Peptidyl-prolyl cis-trans isomerase</fullName>
        <ecNumber evidence="6">5.2.1.8</ecNumber>
    </recommendedName>
</protein>
<dbReference type="Pfam" id="PF00254">
    <property type="entry name" value="FKBP_C"/>
    <property type="match status" value="1"/>
</dbReference>
<evidence type="ECO:0000256" key="4">
    <source>
        <dbReference type="ARBA" id="ARBA00023235"/>
    </source>
</evidence>
<proteinExistence type="inferred from homology"/>
<evidence type="ECO:0000259" key="8">
    <source>
        <dbReference type="PROSITE" id="PS50059"/>
    </source>
</evidence>
<dbReference type="SUPFAM" id="SSF54534">
    <property type="entry name" value="FKBP-like"/>
    <property type="match status" value="1"/>
</dbReference>
<dbReference type="InterPro" id="IPR001179">
    <property type="entry name" value="PPIase_FKBP_dom"/>
</dbReference>
<dbReference type="EC" id="5.2.1.8" evidence="6"/>
<evidence type="ECO:0000313" key="10">
    <source>
        <dbReference type="Proteomes" id="UP000220102"/>
    </source>
</evidence>
<accession>A0A2A8CW82</accession>
<evidence type="ECO:0000256" key="2">
    <source>
        <dbReference type="ARBA" id="ARBA00006577"/>
    </source>
</evidence>
<comment type="catalytic activity">
    <reaction evidence="1 5 6">
        <text>[protein]-peptidylproline (omega=180) = [protein]-peptidylproline (omega=0)</text>
        <dbReference type="Rhea" id="RHEA:16237"/>
        <dbReference type="Rhea" id="RHEA-COMP:10747"/>
        <dbReference type="Rhea" id="RHEA-COMP:10748"/>
        <dbReference type="ChEBI" id="CHEBI:83833"/>
        <dbReference type="ChEBI" id="CHEBI:83834"/>
        <dbReference type="EC" id="5.2.1.8"/>
    </reaction>
</comment>
<evidence type="ECO:0000313" key="9">
    <source>
        <dbReference type="EMBL" id="PEN12860.1"/>
    </source>
</evidence>
<keyword evidence="4 5" id="KW-0413">Isomerase</keyword>
<dbReference type="RefSeq" id="WP_098076304.1">
    <property type="nucleotide sequence ID" value="NZ_PDEQ01000006.1"/>
</dbReference>